<dbReference type="Proteomes" id="UP001604336">
    <property type="component" value="Unassembled WGS sequence"/>
</dbReference>
<accession>A0ABD1PTY1</accession>
<keyword evidence="2" id="KW-1185">Reference proteome</keyword>
<dbReference type="EMBL" id="JBFOLK010000013">
    <property type="protein sequence ID" value="KAL2467383.1"/>
    <property type="molecule type" value="Genomic_DNA"/>
</dbReference>
<evidence type="ECO:0000313" key="1">
    <source>
        <dbReference type="EMBL" id="KAL2467383.1"/>
    </source>
</evidence>
<sequence>MSCKVFYEFLERESSIGTRSASRRAFAVVDVGNFNGSALNYSSAYSSSVTGYGSTSLVRSVSLSVFPDISLSTKNLVLKSPDLIEIQMAPAPMQTSVKACS</sequence>
<dbReference type="AlphaFoldDB" id="A0ABD1PTY1"/>
<proteinExistence type="predicted"/>
<protein>
    <submittedName>
        <fullName evidence="1">Formin-like protein</fullName>
    </submittedName>
</protein>
<organism evidence="1 2">
    <name type="scientific">Abeliophyllum distichum</name>
    <dbReference type="NCBI Taxonomy" id="126358"/>
    <lineage>
        <taxon>Eukaryota</taxon>
        <taxon>Viridiplantae</taxon>
        <taxon>Streptophyta</taxon>
        <taxon>Embryophyta</taxon>
        <taxon>Tracheophyta</taxon>
        <taxon>Spermatophyta</taxon>
        <taxon>Magnoliopsida</taxon>
        <taxon>eudicotyledons</taxon>
        <taxon>Gunneridae</taxon>
        <taxon>Pentapetalae</taxon>
        <taxon>asterids</taxon>
        <taxon>lamiids</taxon>
        <taxon>Lamiales</taxon>
        <taxon>Oleaceae</taxon>
        <taxon>Forsythieae</taxon>
        <taxon>Abeliophyllum</taxon>
    </lineage>
</organism>
<reference evidence="2" key="1">
    <citation type="submission" date="2024-07" db="EMBL/GenBank/DDBJ databases">
        <title>Two chromosome-level genome assemblies of Korean endemic species Abeliophyllum distichum and Forsythia ovata (Oleaceae).</title>
        <authorList>
            <person name="Jang H."/>
        </authorList>
    </citation>
    <scope>NUCLEOTIDE SEQUENCE [LARGE SCALE GENOMIC DNA]</scope>
</reference>
<evidence type="ECO:0000313" key="2">
    <source>
        <dbReference type="Proteomes" id="UP001604336"/>
    </source>
</evidence>
<name>A0ABD1PTY1_9LAMI</name>
<gene>
    <name evidence="1" type="ORF">Adt_43234</name>
</gene>
<comment type="caution">
    <text evidence="1">The sequence shown here is derived from an EMBL/GenBank/DDBJ whole genome shotgun (WGS) entry which is preliminary data.</text>
</comment>